<dbReference type="RefSeq" id="WP_197525685.1">
    <property type="nucleotide sequence ID" value="NZ_SJPQ01000002.1"/>
</dbReference>
<dbReference type="EMBL" id="SJPQ01000002">
    <property type="protein sequence ID" value="TWT88880.1"/>
    <property type="molecule type" value="Genomic_DNA"/>
</dbReference>
<dbReference type="Proteomes" id="UP000315440">
    <property type="component" value="Unassembled WGS sequence"/>
</dbReference>
<name>A0A5C5ZNW2_9BACT</name>
<keyword evidence="3" id="KW-1185">Reference proteome</keyword>
<evidence type="ECO:0000256" key="1">
    <source>
        <dbReference type="SAM" id="Phobius"/>
    </source>
</evidence>
<feature type="transmembrane region" description="Helical" evidence="1">
    <location>
        <begin position="24"/>
        <end position="45"/>
    </location>
</feature>
<evidence type="ECO:0000313" key="2">
    <source>
        <dbReference type="EMBL" id="TWT88880.1"/>
    </source>
</evidence>
<dbReference type="AlphaFoldDB" id="A0A5C5ZNW2"/>
<proteinExistence type="predicted"/>
<keyword evidence="1" id="KW-0812">Transmembrane</keyword>
<accession>A0A5C5ZNW2</accession>
<sequence length="51" mass="5724">MSQPVSSSAKSPRGVIVQKPKTTVYTVMIVLSALMMALGCLFLYLEWVRYE</sequence>
<gene>
    <name evidence="2" type="ORF">Mal64_23680</name>
</gene>
<reference evidence="2 3" key="1">
    <citation type="submission" date="2019-02" db="EMBL/GenBank/DDBJ databases">
        <title>Deep-cultivation of Planctomycetes and their phenomic and genomic characterization uncovers novel biology.</title>
        <authorList>
            <person name="Wiegand S."/>
            <person name="Jogler M."/>
            <person name="Boedeker C."/>
            <person name="Pinto D."/>
            <person name="Vollmers J."/>
            <person name="Rivas-Marin E."/>
            <person name="Kohn T."/>
            <person name="Peeters S.H."/>
            <person name="Heuer A."/>
            <person name="Rast P."/>
            <person name="Oberbeckmann S."/>
            <person name="Bunk B."/>
            <person name="Jeske O."/>
            <person name="Meyerdierks A."/>
            <person name="Storesund J.E."/>
            <person name="Kallscheuer N."/>
            <person name="Luecker S."/>
            <person name="Lage O.M."/>
            <person name="Pohl T."/>
            <person name="Merkel B.J."/>
            <person name="Hornburger P."/>
            <person name="Mueller R.-W."/>
            <person name="Bruemmer F."/>
            <person name="Labrenz M."/>
            <person name="Spormann A.M."/>
            <person name="Op Den Camp H."/>
            <person name="Overmann J."/>
            <person name="Amann R."/>
            <person name="Jetten M.S.M."/>
            <person name="Mascher T."/>
            <person name="Medema M.H."/>
            <person name="Devos D.P."/>
            <person name="Kaster A.-K."/>
            <person name="Ovreas L."/>
            <person name="Rohde M."/>
            <person name="Galperin M.Y."/>
            <person name="Jogler C."/>
        </authorList>
    </citation>
    <scope>NUCLEOTIDE SEQUENCE [LARGE SCALE GENOMIC DNA]</scope>
    <source>
        <strain evidence="2 3">Mal64</strain>
    </source>
</reference>
<keyword evidence="1" id="KW-1133">Transmembrane helix</keyword>
<evidence type="ECO:0000313" key="3">
    <source>
        <dbReference type="Proteomes" id="UP000315440"/>
    </source>
</evidence>
<comment type="caution">
    <text evidence="2">The sequence shown here is derived from an EMBL/GenBank/DDBJ whole genome shotgun (WGS) entry which is preliminary data.</text>
</comment>
<organism evidence="2 3">
    <name type="scientific">Pseudobythopirellula maris</name>
    <dbReference type="NCBI Taxonomy" id="2527991"/>
    <lineage>
        <taxon>Bacteria</taxon>
        <taxon>Pseudomonadati</taxon>
        <taxon>Planctomycetota</taxon>
        <taxon>Planctomycetia</taxon>
        <taxon>Pirellulales</taxon>
        <taxon>Lacipirellulaceae</taxon>
        <taxon>Pseudobythopirellula</taxon>
    </lineage>
</organism>
<protein>
    <submittedName>
        <fullName evidence="2">Uncharacterized protein</fullName>
    </submittedName>
</protein>
<keyword evidence="1" id="KW-0472">Membrane</keyword>